<evidence type="ECO:0000259" key="3">
    <source>
        <dbReference type="Pfam" id="PF05175"/>
    </source>
</evidence>
<dbReference type="PROSITE" id="PS00092">
    <property type="entry name" value="N6_MTASE"/>
    <property type="match status" value="1"/>
</dbReference>
<dbReference type="InterPro" id="IPR029063">
    <property type="entry name" value="SAM-dependent_MTases_sf"/>
</dbReference>
<dbReference type="CDD" id="cd02440">
    <property type="entry name" value="AdoMet_MTases"/>
    <property type="match status" value="1"/>
</dbReference>
<evidence type="ECO:0000313" key="5">
    <source>
        <dbReference type="Proteomes" id="UP001220964"/>
    </source>
</evidence>
<dbReference type="GO" id="GO:0032259">
    <property type="term" value="P:methylation"/>
    <property type="evidence" value="ECO:0007669"/>
    <property type="project" value="UniProtKB-KW"/>
</dbReference>
<keyword evidence="2" id="KW-0949">S-adenosyl-L-methionine</keyword>
<dbReference type="Proteomes" id="UP001220964">
    <property type="component" value="Unassembled WGS sequence"/>
</dbReference>
<dbReference type="AlphaFoldDB" id="A0AAE3T8S2"/>
<organism evidence="4 5">
    <name type="scientific">Psychromarinibacter sediminicola</name>
    <dbReference type="NCBI Taxonomy" id="3033385"/>
    <lineage>
        <taxon>Bacteria</taxon>
        <taxon>Pseudomonadati</taxon>
        <taxon>Pseudomonadota</taxon>
        <taxon>Alphaproteobacteria</taxon>
        <taxon>Rhodobacterales</taxon>
        <taxon>Paracoccaceae</taxon>
        <taxon>Psychromarinibacter</taxon>
    </lineage>
</organism>
<feature type="domain" description="Methyltransferase small" evidence="3">
    <location>
        <begin position="34"/>
        <end position="131"/>
    </location>
</feature>
<gene>
    <name evidence="4" type="ORF">P1J78_09830</name>
</gene>
<keyword evidence="5" id="KW-1185">Reference proteome</keyword>
<dbReference type="RefSeq" id="WP_275567170.1">
    <property type="nucleotide sequence ID" value="NZ_JARGYC010000021.1"/>
</dbReference>
<keyword evidence="1 4" id="KW-0489">Methyltransferase</keyword>
<name>A0AAE3T8S2_9RHOB</name>
<dbReference type="InterPro" id="IPR002052">
    <property type="entry name" value="DNA_methylase_N6_adenine_CS"/>
</dbReference>
<evidence type="ECO:0000313" key="4">
    <source>
        <dbReference type="EMBL" id="MDF0601028.1"/>
    </source>
</evidence>
<evidence type="ECO:0000256" key="1">
    <source>
        <dbReference type="ARBA" id="ARBA00022603"/>
    </source>
</evidence>
<dbReference type="InterPro" id="IPR007848">
    <property type="entry name" value="Small_mtfrase_dom"/>
</dbReference>
<dbReference type="Gene3D" id="3.40.50.150">
    <property type="entry name" value="Vaccinia Virus protein VP39"/>
    <property type="match status" value="1"/>
</dbReference>
<dbReference type="PANTHER" id="PTHR47739">
    <property type="entry name" value="TRNA1(VAL) (ADENINE(37)-N6)-METHYLTRANSFERASE"/>
    <property type="match status" value="1"/>
</dbReference>
<dbReference type="SUPFAM" id="SSF53335">
    <property type="entry name" value="S-adenosyl-L-methionine-dependent methyltransferases"/>
    <property type="match status" value="1"/>
</dbReference>
<dbReference type="PANTHER" id="PTHR47739:SF1">
    <property type="entry name" value="TRNA1(VAL) (ADENINE(37)-N6)-METHYLTRANSFERASE"/>
    <property type="match status" value="1"/>
</dbReference>
<proteinExistence type="predicted"/>
<sequence>MADPSATTCDGFLGGRLSILQPQRGYRAGVDPVLLAAAVTARPGQSVLELGCGAGVAALCLQARVGGLALTGLELQPDYAALARRNADANGVPMRVVEGDLARMPTELRAESFDHVLANPPYYRRAARTAAAQTGRETALGEATPLAAWIDAAVRRLAPRGVLTVIQRADRLHDLLTACDSRLGDVQVQPLAPRDGRAAELVLLRAVKGARGPFRLHAPLILHAGARHERDAESYREEIRAVLRDGKTLPTGWQEEKAMLN</sequence>
<accession>A0AAE3T8S2</accession>
<reference evidence="4" key="1">
    <citation type="submission" date="2023-03" db="EMBL/GenBank/DDBJ databases">
        <title>Multiphase analysis and comparison of six strains from genera Psychromarinibacter, Lutimaribacter, and Maritimibacter, including a novel species: Psychromarinibacter sediminicola sp. nov.</title>
        <authorList>
            <person name="Wang Y.-H."/>
            <person name="Ye M.-Q."/>
            <person name="Du Z.-J."/>
        </authorList>
    </citation>
    <scope>NUCLEOTIDE SEQUENCE</scope>
    <source>
        <strain evidence="4">C21-152</strain>
    </source>
</reference>
<dbReference type="GO" id="GO:0008168">
    <property type="term" value="F:methyltransferase activity"/>
    <property type="evidence" value="ECO:0007669"/>
    <property type="project" value="UniProtKB-KW"/>
</dbReference>
<dbReference type="InterPro" id="IPR050210">
    <property type="entry name" value="tRNA_Adenine-N(6)_MTase"/>
</dbReference>
<dbReference type="EMBL" id="JARGYC010000021">
    <property type="protein sequence ID" value="MDF0601028.1"/>
    <property type="molecule type" value="Genomic_DNA"/>
</dbReference>
<comment type="caution">
    <text evidence="4">The sequence shown here is derived from an EMBL/GenBank/DDBJ whole genome shotgun (WGS) entry which is preliminary data.</text>
</comment>
<dbReference type="Pfam" id="PF05175">
    <property type="entry name" value="MTS"/>
    <property type="match status" value="1"/>
</dbReference>
<keyword evidence="1 4" id="KW-0808">Transferase</keyword>
<dbReference type="GO" id="GO:0003676">
    <property type="term" value="F:nucleic acid binding"/>
    <property type="evidence" value="ECO:0007669"/>
    <property type="project" value="InterPro"/>
</dbReference>
<protein>
    <submittedName>
        <fullName evidence="4">Methyltransferase</fullName>
    </submittedName>
</protein>
<evidence type="ECO:0000256" key="2">
    <source>
        <dbReference type="ARBA" id="ARBA00022691"/>
    </source>
</evidence>